<dbReference type="AlphaFoldDB" id="A0A0H2M2I3"/>
<dbReference type="PATRIC" id="fig|34073.19.peg.2259"/>
<proteinExistence type="predicted"/>
<dbReference type="GO" id="GO:0005886">
    <property type="term" value="C:plasma membrane"/>
    <property type="evidence" value="ECO:0007669"/>
    <property type="project" value="UniProtKB-SubCell"/>
</dbReference>
<dbReference type="GO" id="GO:0006508">
    <property type="term" value="P:proteolysis"/>
    <property type="evidence" value="ECO:0007669"/>
    <property type="project" value="UniProtKB-KW"/>
</dbReference>
<evidence type="ECO:0000256" key="1">
    <source>
        <dbReference type="ARBA" id="ARBA00004651"/>
    </source>
</evidence>
<evidence type="ECO:0000256" key="2">
    <source>
        <dbReference type="ARBA" id="ARBA00022475"/>
    </source>
</evidence>
<evidence type="ECO:0000256" key="5">
    <source>
        <dbReference type="ARBA" id="ARBA00022801"/>
    </source>
</evidence>
<feature type="transmembrane region" description="Helical" evidence="8">
    <location>
        <begin position="199"/>
        <end position="216"/>
    </location>
</feature>
<dbReference type="GO" id="GO:0008233">
    <property type="term" value="F:peptidase activity"/>
    <property type="evidence" value="ECO:0007669"/>
    <property type="project" value="UniProtKB-KW"/>
</dbReference>
<dbReference type="InterPro" id="IPR019127">
    <property type="entry name" value="Exosortase"/>
</dbReference>
<dbReference type="Proteomes" id="UP000035170">
    <property type="component" value="Unassembled WGS sequence"/>
</dbReference>
<comment type="subcellular location">
    <subcellularLocation>
        <location evidence="1">Cell membrane</location>
        <topology evidence="1">Multi-pass membrane protein</topology>
    </subcellularLocation>
</comment>
<evidence type="ECO:0000313" key="10">
    <source>
        <dbReference type="Proteomes" id="UP000035170"/>
    </source>
</evidence>
<organism evidence="9 10">
    <name type="scientific">Variovorax paradoxus</name>
    <dbReference type="NCBI Taxonomy" id="34073"/>
    <lineage>
        <taxon>Bacteria</taxon>
        <taxon>Pseudomonadati</taxon>
        <taxon>Pseudomonadota</taxon>
        <taxon>Betaproteobacteria</taxon>
        <taxon>Burkholderiales</taxon>
        <taxon>Comamonadaceae</taxon>
        <taxon>Variovorax</taxon>
    </lineage>
</organism>
<dbReference type="RefSeq" id="WP_047784526.1">
    <property type="nucleotide sequence ID" value="NZ_JZWI01000010.1"/>
</dbReference>
<protein>
    <submittedName>
        <fullName evidence="9">Transmembrane exosortase (Exosortase_EpsH)</fullName>
    </submittedName>
</protein>
<keyword evidence="7 8" id="KW-0472">Membrane</keyword>
<keyword evidence="3" id="KW-0645">Protease</keyword>
<dbReference type="Pfam" id="PF09721">
    <property type="entry name" value="Exosortase_EpsH"/>
    <property type="match status" value="1"/>
</dbReference>
<evidence type="ECO:0000256" key="4">
    <source>
        <dbReference type="ARBA" id="ARBA00022692"/>
    </source>
</evidence>
<evidence type="ECO:0000256" key="8">
    <source>
        <dbReference type="SAM" id="Phobius"/>
    </source>
</evidence>
<evidence type="ECO:0000256" key="3">
    <source>
        <dbReference type="ARBA" id="ARBA00022670"/>
    </source>
</evidence>
<dbReference type="EMBL" id="JZWI01000010">
    <property type="protein sequence ID" value="KLN56624.1"/>
    <property type="molecule type" value="Genomic_DNA"/>
</dbReference>
<name>A0A0H2M2I3_VARPD</name>
<feature type="transmembrane region" description="Helical" evidence="8">
    <location>
        <begin position="106"/>
        <end position="128"/>
    </location>
</feature>
<keyword evidence="6 8" id="KW-1133">Transmembrane helix</keyword>
<dbReference type="NCBIfam" id="TIGR04178">
    <property type="entry name" value="exo_archaeo"/>
    <property type="match status" value="1"/>
</dbReference>
<feature type="transmembrane region" description="Helical" evidence="8">
    <location>
        <begin position="228"/>
        <end position="249"/>
    </location>
</feature>
<feature type="transmembrane region" description="Helical" evidence="8">
    <location>
        <begin position="82"/>
        <end position="100"/>
    </location>
</feature>
<sequence length="310" mass="32451">MSLAALAHRHPRIVDWGIHIDRTPAAGWLALQFAALAPTWAWMVRRLRDGSDDPLGPLALAALAALAWHCRRELRAAPQLGWLALAGAGTVLATLLRTGLGGALPALPPLAAGLVAVLALACGLLAFLPRRVAALPVAGLAVLALPLLSSLQFYAGYPLRVVTAEASRWLLAPGFSVAREGSSLVVDGRLVIVDAPCSGVQMVWLGYFTACAVALWARQSDRGFLRRLPMVGLLVLGGNILRNSVLIAFEGAGHPLAPWAHNLLGLLVLAAVCGGIARLMVPARTLSAFADQPIPGLITAQGGRHVDTVL</sequence>
<gene>
    <name evidence="9" type="ORF">VPARA_22030</name>
</gene>
<evidence type="ECO:0000313" key="9">
    <source>
        <dbReference type="EMBL" id="KLN56624.1"/>
    </source>
</evidence>
<accession>A0A0H2M2I3</accession>
<dbReference type="InterPro" id="IPR026392">
    <property type="entry name" value="Exo/Archaeosortase_dom"/>
</dbReference>
<feature type="transmembrane region" description="Helical" evidence="8">
    <location>
        <begin position="135"/>
        <end position="155"/>
    </location>
</feature>
<keyword evidence="10" id="KW-1185">Reference proteome</keyword>
<keyword evidence="5" id="KW-0378">Hydrolase</keyword>
<dbReference type="NCBIfam" id="NF012182">
    <property type="entry name" value="exosortase_XrtQ"/>
    <property type="match status" value="1"/>
</dbReference>
<comment type="caution">
    <text evidence="9">The sequence shown here is derived from an EMBL/GenBank/DDBJ whole genome shotgun (WGS) entry which is preliminary data.</text>
</comment>
<reference evidence="9 10" key="1">
    <citation type="submission" date="2015-03" db="EMBL/GenBank/DDBJ databases">
        <title>Genome sequence of Variovorax paradoxus TBEA6.</title>
        <authorList>
            <person name="Poehlein A."/>
            <person name="Schuldes J."/>
            <person name="Wuebbeler J.H."/>
            <person name="Hiessl S."/>
            <person name="Steinbuechel A."/>
            <person name="Daniel R."/>
        </authorList>
    </citation>
    <scope>NUCLEOTIDE SEQUENCE [LARGE SCALE GENOMIC DNA]</scope>
    <source>
        <strain evidence="9 10">TBEA6</strain>
    </source>
</reference>
<keyword evidence="4 8" id="KW-0812">Transmembrane</keyword>
<keyword evidence="2" id="KW-1003">Cell membrane</keyword>
<evidence type="ECO:0000256" key="6">
    <source>
        <dbReference type="ARBA" id="ARBA00022989"/>
    </source>
</evidence>
<feature type="transmembrane region" description="Helical" evidence="8">
    <location>
        <begin position="261"/>
        <end position="281"/>
    </location>
</feature>
<evidence type="ECO:0000256" key="7">
    <source>
        <dbReference type="ARBA" id="ARBA00023136"/>
    </source>
</evidence>